<evidence type="ECO:0000259" key="5">
    <source>
        <dbReference type="Pfam" id="PF05726"/>
    </source>
</evidence>
<keyword evidence="2" id="KW-0408">Iron</keyword>
<evidence type="ECO:0000256" key="1">
    <source>
        <dbReference type="ARBA" id="ARBA00008416"/>
    </source>
</evidence>
<comment type="similarity">
    <text evidence="1 3">Belongs to the pirin family.</text>
</comment>
<dbReference type="InterPro" id="IPR014710">
    <property type="entry name" value="RmlC-like_jellyroll"/>
</dbReference>
<dbReference type="Proteomes" id="UP000307749">
    <property type="component" value="Unassembled WGS sequence"/>
</dbReference>
<dbReference type="InterPro" id="IPR008778">
    <property type="entry name" value="Pirin_C_dom"/>
</dbReference>
<accession>A0A4S3KGX2</accession>
<dbReference type="Pfam" id="PF02678">
    <property type="entry name" value="Pirin"/>
    <property type="match status" value="1"/>
</dbReference>
<proteinExistence type="inferred from homology"/>
<sequence>MQTTQRWLLSGRQHDLGDGFMVRRLLPQVQRRMVGPFVFFDHLGPVDCAPGRGLDVRPHPHIGLATVTYLFEGVLRHRDSVGSVQDIEPGAVNWMTAGRGIVHSERTPPTQRAAGQRVHGIQTWVALPPGAAECEPSFQHHAAVALPSWQQDGAQLRLIAGSAYGRHAPVRVFGALFDLACVAQTGAELLLPAEHAERAVYVLDGVAELDGRPILAGELAVEIGGTPGHLCARTPLLAMLFGGAPYGTPPHLWWNFVAGERARIEQARRDWSAGRMGSVPGEHEFIPLPPS</sequence>
<evidence type="ECO:0000313" key="6">
    <source>
        <dbReference type="EMBL" id="THD07907.1"/>
    </source>
</evidence>
<dbReference type="PIRSF" id="PIRSF006232">
    <property type="entry name" value="Pirin"/>
    <property type="match status" value="1"/>
</dbReference>
<name>A0A4S3KGX2_9GAMM</name>
<feature type="domain" description="Pirin N-terminal" evidence="4">
    <location>
        <begin position="21"/>
        <end position="125"/>
    </location>
</feature>
<protein>
    <recommendedName>
        <fullName evidence="8">Pirin</fullName>
    </recommendedName>
</protein>
<dbReference type="InterPro" id="IPR011051">
    <property type="entry name" value="RmlC_Cupin_sf"/>
</dbReference>
<feature type="domain" description="Pirin C-terminal" evidence="5">
    <location>
        <begin position="184"/>
        <end position="277"/>
    </location>
</feature>
<evidence type="ECO:0000256" key="2">
    <source>
        <dbReference type="PIRSR" id="PIRSR006232-1"/>
    </source>
</evidence>
<dbReference type="Gene3D" id="2.60.120.10">
    <property type="entry name" value="Jelly Rolls"/>
    <property type="match status" value="2"/>
</dbReference>
<organism evidence="6 7">
    <name type="scientific">Metallibacterium scheffleri</name>
    <dbReference type="NCBI Taxonomy" id="993689"/>
    <lineage>
        <taxon>Bacteria</taxon>
        <taxon>Pseudomonadati</taxon>
        <taxon>Pseudomonadota</taxon>
        <taxon>Gammaproteobacteria</taxon>
        <taxon>Lysobacterales</taxon>
        <taxon>Rhodanobacteraceae</taxon>
        <taxon>Metallibacterium</taxon>
    </lineage>
</organism>
<dbReference type="PANTHER" id="PTHR13903:SF8">
    <property type="entry name" value="PIRIN"/>
    <property type="match status" value="1"/>
</dbReference>
<dbReference type="Pfam" id="PF05726">
    <property type="entry name" value="Pirin_C"/>
    <property type="match status" value="1"/>
</dbReference>
<dbReference type="EMBL" id="MWQO01000054">
    <property type="protein sequence ID" value="THD07907.1"/>
    <property type="molecule type" value="Genomic_DNA"/>
</dbReference>
<comment type="caution">
    <text evidence="6">The sequence shown here is derived from an EMBL/GenBank/DDBJ whole genome shotgun (WGS) entry which is preliminary data.</text>
</comment>
<feature type="binding site" evidence="2">
    <location>
        <position position="103"/>
    </location>
    <ligand>
        <name>Fe cation</name>
        <dbReference type="ChEBI" id="CHEBI:24875"/>
    </ligand>
</feature>
<evidence type="ECO:0000313" key="7">
    <source>
        <dbReference type="Proteomes" id="UP000307749"/>
    </source>
</evidence>
<dbReference type="InterPro" id="IPR003829">
    <property type="entry name" value="Pirin_N_dom"/>
</dbReference>
<comment type="cofactor">
    <cofactor evidence="2">
        <name>Fe cation</name>
        <dbReference type="ChEBI" id="CHEBI:24875"/>
    </cofactor>
    <text evidence="2">Binds 1 Fe cation per subunit.</text>
</comment>
<dbReference type="AlphaFoldDB" id="A0A4S3KGX2"/>
<evidence type="ECO:0000256" key="3">
    <source>
        <dbReference type="RuleBase" id="RU003457"/>
    </source>
</evidence>
<dbReference type="STRING" id="993689.GCA_002077135_02869"/>
<dbReference type="SUPFAM" id="SSF51182">
    <property type="entry name" value="RmlC-like cupins"/>
    <property type="match status" value="1"/>
</dbReference>
<dbReference type="GO" id="GO:0046872">
    <property type="term" value="F:metal ion binding"/>
    <property type="evidence" value="ECO:0007669"/>
    <property type="project" value="UniProtKB-KW"/>
</dbReference>
<evidence type="ECO:0008006" key="8">
    <source>
        <dbReference type="Google" id="ProtNLM"/>
    </source>
</evidence>
<gene>
    <name evidence="6" type="ORF">B1806_14285</name>
</gene>
<dbReference type="InterPro" id="IPR012093">
    <property type="entry name" value="Pirin"/>
</dbReference>
<keyword evidence="2" id="KW-0479">Metal-binding</keyword>
<keyword evidence="7" id="KW-1185">Reference proteome</keyword>
<dbReference type="CDD" id="cd02909">
    <property type="entry name" value="cupin_pirin_N"/>
    <property type="match status" value="1"/>
</dbReference>
<dbReference type="OrthoDB" id="9780903at2"/>
<dbReference type="RefSeq" id="WP_081128818.1">
    <property type="nucleotide sequence ID" value="NZ_LDOS01000002.1"/>
</dbReference>
<feature type="binding site" evidence="2">
    <location>
        <position position="59"/>
    </location>
    <ligand>
        <name>Fe cation</name>
        <dbReference type="ChEBI" id="CHEBI:24875"/>
    </ligand>
</feature>
<feature type="binding site" evidence="2">
    <location>
        <position position="105"/>
    </location>
    <ligand>
        <name>Fe cation</name>
        <dbReference type="ChEBI" id="CHEBI:24875"/>
    </ligand>
</feature>
<dbReference type="PANTHER" id="PTHR13903">
    <property type="entry name" value="PIRIN-RELATED"/>
    <property type="match status" value="1"/>
</dbReference>
<evidence type="ECO:0000259" key="4">
    <source>
        <dbReference type="Pfam" id="PF02678"/>
    </source>
</evidence>
<reference evidence="6 7" key="1">
    <citation type="submission" date="2017-02" db="EMBL/GenBank/DDBJ databases">
        <title>Whole genome sequencing of Metallibacterium scheffleri DSM 24874 (T).</title>
        <authorList>
            <person name="Kumar S."/>
            <person name="Patil P."/>
            <person name="Patil P.B."/>
        </authorList>
    </citation>
    <scope>NUCLEOTIDE SEQUENCE [LARGE SCALE GENOMIC DNA]</scope>
    <source>
        <strain evidence="6 7">DSM 24874</strain>
    </source>
</reference>
<feature type="binding site" evidence="2">
    <location>
        <position position="61"/>
    </location>
    <ligand>
        <name>Fe cation</name>
        <dbReference type="ChEBI" id="CHEBI:24875"/>
    </ligand>
</feature>